<proteinExistence type="predicted"/>
<dbReference type="GO" id="GO:0006334">
    <property type="term" value="P:nucleosome assembly"/>
    <property type="evidence" value="ECO:0007669"/>
    <property type="project" value="InterPro"/>
</dbReference>
<feature type="region of interest" description="Disordered" evidence="1">
    <location>
        <begin position="331"/>
        <end position="478"/>
    </location>
</feature>
<dbReference type="EMBL" id="OX459119">
    <property type="protein sequence ID" value="CAI9095981.1"/>
    <property type="molecule type" value="Genomic_DNA"/>
</dbReference>
<evidence type="ECO:0000313" key="3">
    <source>
        <dbReference type="EMBL" id="CAI9095981.1"/>
    </source>
</evidence>
<accession>A0AAV1CK08</accession>
<organism evidence="3 4">
    <name type="scientific">Oldenlandia corymbosa var. corymbosa</name>
    <dbReference type="NCBI Taxonomy" id="529605"/>
    <lineage>
        <taxon>Eukaryota</taxon>
        <taxon>Viridiplantae</taxon>
        <taxon>Streptophyta</taxon>
        <taxon>Embryophyta</taxon>
        <taxon>Tracheophyta</taxon>
        <taxon>Spermatophyta</taxon>
        <taxon>Magnoliopsida</taxon>
        <taxon>eudicotyledons</taxon>
        <taxon>Gunneridae</taxon>
        <taxon>Pentapetalae</taxon>
        <taxon>asterids</taxon>
        <taxon>lamiids</taxon>
        <taxon>Gentianales</taxon>
        <taxon>Rubiaceae</taxon>
        <taxon>Rubioideae</taxon>
        <taxon>Spermacoceae</taxon>
        <taxon>Hedyotis-Oldenlandia complex</taxon>
        <taxon>Oldenlandia</taxon>
    </lineage>
</organism>
<feature type="domain" description="H15" evidence="2">
    <location>
        <begin position="255"/>
        <end position="325"/>
    </location>
</feature>
<reference evidence="3" key="1">
    <citation type="submission" date="2023-03" db="EMBL/GenBank/DDBJ databases">
        <authorList>
            <person name="Julca I."/>
        </authorList>
    </citation>
    <scope>NUCLEOTIDE SEQUENCE</scope>
</reference>
<feature type="region of interest" description="Disordered" evidence="1">
    <location>
        <begin position="735"/>
        <end position="787"/>
    </location>
</feature>
<dbReference type="PROSITE" id="PS51504">
    <property type="entry name" value="H15"/>
    <property type="match status" value="1"/>
</dbReference>
<dbReference type="PANTHER" id="PTHR36712:SF1">
    <property type="entry name" value="TRANSMEMBRANE PROTEIN"/>
    <property type="match status" value="1"/>
</dbReference>
<feature type="region of interest" description="Disordered" evidence="1">
    <location>
        <begin position="496"/>
        <end position="518"/>
    </location>
</feature>
<name>A0AAV1CK08_OLDCO</name>
<dbReference type="AlphaFoldDB" id="A0AAV1CK08"/>
<sequence>MEPGWFLNLNMRLYDGCKEIVRIQKFRRFVSYTGFFAFTALISYAYTNNTTRAGYSRSDQFYASYPAGTELLTDTTKLYKAALGNCFEVEEWGPIEWLIMTKHFERQGKSPYAYHARVQLTVVKSYPTSNHPSLVRPVRLLLSITLPRKKLPLYLISFPQKMDDRNSVPPPYSSRNPLPDPYPQPISWKFSDDEVFPVLNEPANDDREAVRMGKFKAFVFKAALLSFKNKFLSPKLRSLIEKRIDEFFPDFHTPDHPPYAAMISTAITKLNEDGGSTAEAISQFIQNEYTHLPRAHEYFLKHHLKNLCAEGVLGEVGKRFYVLDHDVVTEGTPERSCRHSQSVVSCPDLSPISPADDKSNSSLISSSSSWNSNGSWGSNTSFDRSHVPKREPQSSRGKKRVSKRETKHSHAVKRMGTKGKKVTMETEIELNAERKRRKCRQKDSRCSLVQKSAREGGKKRKSSSTEASEFGKKTGKGDSLNANIVMLEGEIKLQEQATDGQEVGQYSEGQAKGRKLGRKNKRTIKETQIHLECEVTRQNTVCGNTKIGKEILGNSDVPILKDGAKESEERTDGKVRHHAVVECRDPVTGERRTVIDIDLDELQDMVNEEPCDLPERSAKEDYNQAGSLESQVPAQSDGTVEKELGFSPLKQTKMISTFELHQMGEAKVAGKEYYVADEQRETAAKDKQQLIVKESFVRDTNSGEQSLLQEFGFDIVKGKLKNKKKRFHPCKKNVRGEKVHSKDRAVRGRGKHSSGQCTKNLSVEPSQSQTQMSEAISTEDLSLEKSPEVTQQQTVVNQNEFQGNECDNSVCCQAEDFNTEIQNGTPSATVEVHESSGQPDLLMEGESHVLEGVAGCDDEQQEHGTLMHRKGGSIGMLTNEVSEAQSEPQRMGSGEQNHQIVKLSGSNTMQQSNPLAEEQGALGKVSALGHDAKENSYNEGTALARESVSLEFERETENTSRTNTEKASECLEEEETINTCGRHTQQKSEFLSPESSSKFPSPNFLPQYGQQHENEEEEMPKYATEQKGEGPGEEGNEDIGSQDTQTEPHGASSQCAELKSQEISSQPQSLLPHAKATPQGKFWHWFLKPFNFSC</sequence>
<evidence type="ECO:0000259" key="2">
    <source>
        <dbReference type="PROSITE" id="PS51504"/>
    </source>
</evidence>
<feature type="region of interest" description="Disordered" evidence="1">
    <location>
        <begin position="933"/>
        <end position="1075"/>
    </location>
</feature>
<evidence type="ECO:0000313" key="4">
    <source>
        <dbReference type="Proteomes" id="UP001161247"/>
    </source>
</evidence>
<dbReference type="GO" id="GO:0000786">
    <property type="term" value="C:nucleosome"/>
    <property type="evidence" value="ECO:0007669"/>
    <property type="project" value="InterPro"/>
</dbReference>
<feature type="compositionally biased region" description="Polar residues" evidence="1">
    <location>
        <begin position="977"/>
        <end position="1000"/>
    </location>
</feature>
<feature type="compositionally biased region" description="Low complexity" evidence="1">
    <location>
        <begin position="360"/>
        <end position="381"/>
    </location>
</feature>
<dbReference type="Gene3D" id="1.10.10.10">
    <property type="entry name" value="Winged helix-like DNA-binding domain superfamily/Winged helix DNA-binding domain"/>
    <property type="match status" value="1"/>
</dbReference>
<gene>
    <name evidence="3" type="ORF">OLC1_LOCUS6840</name>
</gene>
<feature type="compositionally biased region" description="Basic and acidic residues" evidence="1">
    <location>
        <begin position="383"/>
        <end position="393"/>
    </location>
</feature>
<dbReference type="Proteomes" id="UP001161247">
    <property type="component" value="Chromosome 2"/>
</dbReference>
<dbReference type="InterPro" id="IPR036388">
    <property type="entry name" value="WH-like_DNA-bd_sf"/>
</dbReference>
<dbReference type="InterPro" id="IPR036390">
    <property type="entry name" value="WH_DNA-bd_sf"/>
</dbReference>
<dbReference type="SUPFAM" id="SSF46785">
    <property type="entry name" value="Winged helix' DNA-binding domain"/>
    <property type="match status" value="1"/>
</dbReference>
<dbReference type="CDD" id="cd00073">
    <property type="entry name" value="H15"/>
    <property type="match status" value="1"/>
</dbReference>
<feature type="compositionally biased region" description="Basic and acidic residues" evidence="1">
    <location>
        <begin position="735"/>
        <end position="746"/>
    </location>
</feature>
<dbReference type="InterPro" id="IPR005818">
    <property type="entry name" value="Histone_H1/H5_H15"/>
</dbReference>
<dbReference type="SMART" id="SM00526">
    <property type="entry name" value="H15"/>
    <property type="match status" value="1"/>
</dbReference>
<keyword evidence="4" id="KW-1185">Reference proteome</keyword>
<dbReference type="PANTHER" id="PTHR36712">
    <property type="entry name" value="TRANSMEMBRANE PROTEIN"/>
    <property type="match status" value="1"/>
</dbReference>
<dbReference type="GO" id="GO:0003677">
    <property type="term" value="F:DNA binding"/>
    <property type="evidence" value="ECO:0007669"/>
    <property type="project" value="InterPro"/>
</dbReference>
<feature type="compositionally biased region" description="Basic and acidic residues" evidence="1">
    <location>
        <begin position="951"/>
        <end position="969"/>
    </location>
</feature>
<feature type="compositionally biased region" description="Polar residues" evidence="1">
    <location>
        <begin position="753"/>
        <end position="780"/>
    </location>
</feature>
<feature type="compositionally biased region" description="Basic residues" evidence="1">
    <location>
        <begin position="396"/>
        <end position="421"/>
    </location>
</feature>
<feature type="compositionally biased region" description="Polar residues" evidence="1">
    <location>
        <begin position="1039"/>
        <end position="1069"/>
    </location>
</feature>
<dbReference type="Pfam" id="PF00538">
    <property type="entry name" value="Linker_histone"/>
    <property type="match status" value="1"/>
</dbReference>
<protein>
    <submittedName>
        <fullName evidence="3">OLC1v1032032C1</fullName>
    </submittedName>
</protein>
<evidence type="ECO:0000256" key="1">
    <source>
        <dbReference type="SAM" id="MobiDB-lite"/>
    </source>
</evidence>